<feature type="domain" description="PNPLA" evidence="6">
    <location>
        <begin position="25"/>
        <end position="240"/>
    </location>
</feature>
<evidence type="ECO:0000313" key="7">
    <source>
        <dbReference type="EMBL" id="RKP55947.1"/>
    </source>
</evidence>
<dbReference type="CDD" id="cd07209">
    <property type="entry name" value="Pat_hypo_Ecoli_Z1214_like"/>
    <property type="match status" value="1"/>
</dbReference>
<keyword evidence="8" id="KW-1185">Reference proteome</keyword>
<evidence type="ECO:0000313" key="8">
    <source>
        <dbReference type="Proteomes" id="UP000270342"/>
    </source>
</evidence>
<evidence type="ECO:0000256" key="4">
    <source>
        <dbReference type="PROSITE-ProRule" id="PRU01161"/>
    </source>
</evidence>
<dbReference type="Proteomes" id="UP000270342">
    <property type="component" value="Unassembled WGS sequence"/>
</dbReference>
<feature type="active site" description="Proton acceptor" evidence="4">
    <location>
        <position position="227"/>
    </location>
</feature>
<feature type="region of interest" description="Disordered" evidence="5">
    <location>
        <begin position="392"/>
        <end position="468"/>
    </location>
</feature>
<dbReference type="GO" id="GO:0016787">
    <property type="term" value="F:hydrolase activity"/>
    <property type="evidence" value="ECO:0007669"/>
    <property type="project" value="UniProtKB-UniRule"/>
</dbReference>
<dbReference type="OrthoDB" id="9770965at2"/>
<accession>A0A494XZK0</accession>
<reference evidence="7 8" key="1">
    <citation type="submission" date="2018-10" db="EMBL/GenBank/DDBJ databases">
        <title>Robbsia sp. DHC34, isolated from soil.</title>
        <authorList>
            <person name="Gao Z.-H."/>
            <person name="Qiu L.-H."/>
        </authorList>
    </citation>
    <scope>NUCLEOTIDE SEQUENCE [LARGE SCALE GENOMIC DNA]</scope>
    <source>
        <strain evidence="7 8">DHC34</strain>
    </source>
</reference>
<dbReference type="AlphaFoldDB" id="A0A494XZK0"/>
<dbReference type="Pfam" id="PF01734">
    <property type="entry name" value="Patatin"/>
    <property type="match status" value="1"/>
</dbReference>
<dbReference type="GO" id="GO:0016042">
    <property type="term" value="P:lipid catabolic process"/>
    <property type="evidence" value="ECO:0007669"/>
    <property type="project" value="UniProtKB-UniRule"/>
</dbReference>
<keyword evidence="3 4" id="KW-0443">Lipid metabolism</keyword>
<dbReference type="InterPro" id="IPR016035">
    <property type="entry name" value="Acyl_Trfase/lysoPLipase"/>
</dbReference>
<dbReference type="Pfam" id="PF12536">
    <property type="entry name" value="DUF3734"/>
    <property type="match status" value="1"/>
</dbReference>
<gene>
    <name evidence="7" type="ORF">D7S86_12205</name>
</gene>
<feature type="short sequence motif" description="DGA/G" evidence="4">
    <location>
        <begin position="227"/>
        <end position="229"/>
    </location>
</feature>
<evidence type="ECO:0000256" key="5">
    <source>
        <dbReference type="SAM" id="MobiDB-lite"/>
    </source>
</evidence>
<proteinExistence type="predicted"/>
<keyword evidence="2 4" id="KW-0442">Lipid degradation</keyword>
<feature type="compositionally biased region" description="Low complexity" evidence="5">
    <location>
        <begin position="416"/>
        <end position="444"/>
    </location>
</feature>
<feature type="short sequence motif" description="GXSXG" evidence="4">
    <location>
        <begin position="56"/>
        <end position="60"/>
    </location>
</feature>
<dbReference type="PANTHER" id="PTHR14226">
    <property type="entry name" value="NEUROPATHY TARGET ESTERASE/SWISS CHEESE D.MELANOGASTER"/>
    <property type="match status" value="1"/>
</dbReference>
<dbReference type="InterPro" id="IPR021095">
    <property type="entry name" value="DUF3734"/>
</dbReference>
<feature type="short sequence motif" description="GXGXXG" evidence="4">
    <location>
        <begin position="29"/>
        <end position="34"/>
    </location>
</feature>
<dbReference type="EMBL" id="RBZU01000004">
    <property type="protein sequence ID" value="RKP55947.1"/>
    <property type="molecule type" value="Genomic_DNA"/>
</dbReference>
<keyword evidence="1 4" id="KW-0378">Hydrolase</keyword>
<dbReference type="Gene3D" id="3.40.1090.10">
    <property type="entry name" value="Cytosolic phospholipase A2 catalytic domain"/>
    <property type="match status" value="2"/>
</dbReference>
<dbReference type="SUPFAM" id="SSF52151">
    <property type="entry name" value="FabD/lysophospholipase-like"/>
    <property type="match status" value="1"/>
</dbReference>
<evidence type="ECO:0000256" key="1">
    <source>
        <dbReference type="ARBA" id="ARBA00022801"/>
    </source>
</evidence>
<name>A0A494XZK0_9BURK</name>
<dbReference type="RefSeq" id="WP_121086744.1">
    <property type="nucleotide sequence ID" value="NZ_RBZU01000004.1"/>
</dbReference>
<dbReference type="PROSITE" id="PS51635">
    <property type="entry name" value="PNPLA"/>
    <property type="match status" value="1"/>
</dbReference>
<evidence type="ECO:0000259" key="6">
    <source>
        <dbReference type="PROSITE" id="PS51635"/>
    </source>
</evidence>
<feature type="active site" description="Nucleophile" evidence="4">
    <location>
        <position position="58"/>
    </location>
</feature>
<dbReference type="InterPro" id="IPR002641">
    <property type="entry name" value="PNPLA_dom"/>
</dbReference>
<sequence>MPTSPRNTAAKTLAFELPHYDEVALVLQGGGALGSYQAGVYEGLAEVGVHPSWVAGISIGALNTAIIAGNAPEDRVKALREFWNAICQPADSFGAFAAQAATAFGLGDHARKWASMWSASRTLTEGQRRFFTPRVPLPIPGFDKRQPDEVSFYDTAALRKTLLDYADFDRINRGGIRVSVGAVNVRKGNLIYFDNTKMCLKPEHFMASGALPPGFPAVEIDGEYYWDGGLVSNTPLTEIIEDNQHKDTLVLQVDLWSARGNLPGDFPDVSERTKDIQFSSRTRAITNLLSAKQKHKRVLKEMIDLLPDEVRRTHPLVQEAADLADGGAINIVHLIYNNKFYEGHYKDYEFSFDTLSEHWSSGLEDIRRSFTHAEWFDIPSRELGFATHDIHRHQIPPGAQPGVSAEVPETPDTPEAPETPATASAKTRNAGAPAANKRAAAAANDQSNTPATAKRTRSRAKTSTLKSA</sequence>
<organism evidence="7 8">
    <name type="scientific">Pararobbsia silviterrae</name>
    <dbReference type="NCBI Taxonomy" id="1792498"/>
    <lineage>
        <taxon>Bacteria</taxon>
        <taxon>Pseudomonadati</taxon>
        <taxon>Pseudomonadota</taxon>
        <taxon>Betaproteobacteria</taxon>
        <taxon>Burkholderiales</taxon>
        <taxon>Burkholderiaceae</taxon>
        <taxon>Pararobbsia</taxon>
    </lineage>
</organism>
<evidence type="ECO:0000256" key="3">
    <source>
        <dbReference type="ARBA" id="ARBA00023098"/>
    </source>
</evidence>
<protein>
    <submittedName>
        <fullName evidence="7">Patatin-like phospholipase family protein</fullName>
    </submittedName>
</protein>
<dbReference type="PANTHER" id="PTHR14226:SF57">
    <property type="entry name" value="BLR7027 PROTEIN"/>
    <property type="match status" value="1"/>
</dbReference>
<dbReference type="InterPro" id="IPR050301">
    <property type="entry name" value="NTE"/>
</dbReference>
<evidence type="ECO:0000256" key="2">
    <source>
        <dbReference type="ARBA" id="ARBA00022963"/>
    </source>
</evidence>
<comment type="caution">
    <text evidence="7">The sequence shown here is derived from an EMBL/GenBank/DDBJ whole genome shotgun (WGS) entry which is preliminary data.</text>
</comment>